<dbReference type="GeneID" id="89956289"/>
<dbReference type="RefSeq" id="XP_064678054.1">
    <property type="nucleotide sequence ID" value="XM_064831774.1"/>
</dbReference>
<name>A0AAN7HX22_9FUNG</name>
<organism evidence="2 3">
    <name type="scientific">Mucor velutinosus</name>
    <dbReference type="NCBI Taxonomy" id="708070"/>
    <lineage>
        <taxon>Eukaryota</taxon>
        <taxon>Fungi</taxon>
        <taxon>Fungi incertae sedis</taxon>
        <taxon>Mucoromycota</taxon>
        <taxon>Mucoromycotina</taxon>
        <taxon>Mucoromycetes</taxon>
        <taxon>Mucorales</taxon>
        <taxon>Mucorineae</taxon>
        <taxon>Mucoraceae</taxon>
        <taxon>Mucor</taxon>
    </lineage>
</organism>
<reference evidence="2 3" key="1">
    <citation type="submission" date="2022-11" db="EMBL/GenBank/DDBJ databases">
        <title>Mucor velutinosus strain NIH1002 WGS.</title>
        <authorList>
            <person name="Subramanian P."/>
            <person name="Mullikin J.C."/>
            <person name="Segre J.A."/>
            <person name="Zelazny A.M."/>
        </authorList>
    </citation>
    <scope>NUCLEOTIDE SEQUENCE [LARGE SCALE GENOMIC DNA]</scope>
    <source>
        <strain evidence="2 3">NIH1002</strain>
    </source>
</reference>
<protein>
    <submittedName>
        <fullName evidence="2">Uncharacterized protein</fullName>
    </submittedName>
</protein>
<comment type="caution">
    <text evidence="2">The sequence shown here is derived from an EMBL/GenBank/DDBJ whole genome shotgun (WGS) entry which is preliminary data.</text>
</comment>
<feature type="region of interest" description="Disordered" evidence="1">
    <location>
        <begin position="37"/>
        <end position="89"/>
    </location>
</feature>
<gene>
    <name evidence="2" type="ORF">ATC70_012603</name>
</gene>
<evidence type="ECO:0000313" key="3">
    <source>
        <dbReference type="Proteomes" id="UP001304243"/>
    </source>
</evidence>
<dbReference type="Proteomes" id="UP001304243">
    <property type="component" value="Unassembled WGS sequence"/>
</dbReference>
<sequence length="121" mass="12945">MKTSKDKEAAQVDIKNNYSQCAVSSSGNASVVFYSLASNKSSDPDPSGSNRTEITAVPSKMPAPNNGKRKATEVEESSELQTPLPLDDSDVLDSLFNNPLSAPIPSFSPSEFRSLVKVYTS</sequence>
<evidence type="ECO:0000256" key="1">
    <source>
        <dbReference type="SAM" id="MobiDB-lite"/>
    </source>
</evidence>
<keyword evidence="3" id="KW-1185">Reference proteome</keyword>
<proteinExistence type="predicted"/>
<evidence type="ECO:0000313" key="2">
    <source>
        <dbReference type="EMBL" id="KAK4511388.1"/>
    </source>
</evidence>
<dbReference type="EMBL" id="JASEJX010000030">
    <property type="protein sequence ID" value="KAK4511388.1"/>
    <property type="molecule type" value="Genomic_DNA"/>
</dbReference>
<accession>A0AAN7HX22</accession>
<dbReference type="AlphaFoldDB" id="A0AAN7HX22"/>